<dbReference type="OrthoDB" id="240242at2157"/>
<reference evidence="2 3" key="1">
    <citation type="submission" date="2020-07" db="EMBL/GenBank/DDBJ databases">
        <authorList>
            <person name="Cui H."/>
        </authorList>
    </citation>
    <scope>NUCLEOTIDE SEQUENCE [LARGE SCALE GENOMIC DNA]</scope>
    <source>
        <strain evidence="2 3">YPL8</strain>
    </source>
</reference>
<keyword evidence="3" id="KW-1185">Reference proteome</keyword>
<dbReference type="PANTHER" id="PTHR12126:SF11">
    <property type="entry name" value="NADH DEHYDROGENASE [UBIQUINONE] 1 ALPHA SUBCOMPLEX SUBUNIT 9, MITOCHONDRIAL"/>
    <property type="match status" value="1"/>
</dbReference>
<evidence type="ECO:0000313" key="2">
    <source>
        <dbReference type="EMBL" id="QLG49465.1"/>
    </source>
</evidence>
<evidence type="ECO:0000259" key="1">
    <source>
        <dbReference type="Pfam" id="PF13460"/>
    </source>
</evidence>
<dbReference type="GO" id="GO:0044877">
    <property type="term" value="F:protein-containing complex binding"/>
    <property type="evidence" value="ECO:0007669"/>
    <property type="project" value="TreeGrafter"/>
</dbReference>
<protein>
    <submittedName>
        <fullName evidence="2">NAD(P)H-binding protein</fullName>
    </submittedName>
</protein>
<accession>A0A7D5L3F1</accession>
<dbReference type="RefSeq" id="WP_179261198.1">
    <property type="nucleotide sequence ID" value="NZ_CP058601.1"/>
</dbReference>
<organism evidence="2 3">
    <name type="scientific">Natrinema halophilum</name>
    <dbReference type="NCBI Taxonomy" id="1699371"/>
    <lineage>
        <taxon>Archaea</taxon>
        <taxon>Methanobacteriati</taxon>
        <taxon>Methanobacteriota</taxon>
        <taxon>Stenosarchaea group</taxon>
        <taxon>Halobacteria</taxon>
        <taxon>Halobacteriales</taxon>
        <taxon>Natrialbaceae</taxon>
        <taxon>Natrinema</taxon>
    </lineage>
</organism>
<evidence type="ECO:0000313" key="3">
    <source>
        <dbReference type="Proteomes" id="UP000509241"/>
    </source>
</evidence>
<dbReference type="AlphaFoldDB" id="A0A7D5L3F1"/>
<dbReference type="Gene3D" id="3.40.50.720">
    <property type="entry name" value="NAD(P)-binding Rossmann-like Domain"/>
    <property type="match status" value="1"/>
</dbReference>
<feature type="domain" description="NAD(P)-binding" evidence="1">
    <location>
        <begin position="9"/>
        <end position="140"/>
    </location>
</feature>
<dbReference type="Pfam" id="PF13460">
    <property type="entry name" value="NAD_binding_10"/>
    <property type="match status" value="1"/>
</dbReference>
<dbReference type="InterPro" id="IPR051207">
    <property type="entry name" value="ComplexI_NDUFA9_subunit"/>
</dbReference>
<dbReference type="SUPFAM" id="SSF51735">
    <property type="entry name" value="NAD(P)-binding Rossmann-fold domains"/>
    <property type="match status" value="1"/>
</dbReference>
<dbReference type="InterPro" id="IPR016040">
    <property type="entry name" value="NAD(P)-bd_dom"/>
</dbReference>
<name>A0A7D5L3F1_9EURY</name>
<gene>
    <name evidence="2" type="ORF">HYG82_11625</name>
</gene>
<dbReference type="PANTHER" id="PTHR12126">
    <property type="entry name" value="NADH-UBIQUINONE OXIDOREDUCTASE 39 KDA SUBUNIT-RELATED"/>
    <property type="match status" value="1"/>
</dbReference>
<dbReference type="EMBL" id="CP058601">
    <property type="protein sequence ID" value="QLG49465.1"/>
    <property type="molecule type" value="Genomic_DNA"/>
</dbReference>
<dbReference type="Proteomes" id="UP000509241">
    <property type="component" value="Chromosome"/>
</dbReference>
<sequence length="258" mass="27545">MTTRTLLTGATGTLGTALRPRLCDAGHDVRAASRSPPAGDDDDVSWTALDLIDGTGVRAALENVDVVVHAASAPRGDSEAVDVRGTERLLEAAADAAVSNFVYVSIVGIDDIPYSYYEHKLAAERAVEASQVPSTIRRITQFHPFVGELLEMVSRLPIWPLPTAFRLQPIDVGEAADAVVECATTEPRGRTPDVGGPEVRTVGDLARSYRGAKGLRRPVVRVPLPGSIAAGFRAGEATCPDRADGTVTWDEWAESRFE</sequence>
<dbReference type="KEGG" id="haly:HYG82_11625"/>
<proteinExistence type="predicted"/>
<dbReference type="InterPro" id="IPR036291">
    <property type="entry name" value="NAD(P)-bd_dom_sf"/>
</dbReference>
<dbReference type="GeneID" id="56033950"/>